<feature type="domain" description="K Homology" evidence="4">
    <location>
        <begin position="485"/>
        <end position="560"/>
    </location>
</feature>
<dbReference type="InterPro" id="IPR004087">
    <property type="entry name" value="KH_dom"/>
</dbReference>
<dbReference type="Pfam" id="PF00013">
    <property type="entry name" value="KH_1"/>
    <property type="match status" value="4"/>
</dbReference>
<organism evidence="5 6">
    <name type="scientific">Coptis chinensis</name>
    <dbReference type="NCBI Taxonomy" id="261450"/>
    <lineage>
        <taxon>Eukaryota</taxon>
        <taxon>Viridiplantae</taxon>
        <taxon>Streptophyta</taxon>
        <taxon>Embryophyta</taxon>
        <taxon>Tracheophyta</taxon>
        <taxon>Spermatophyta</taxon>
        <taxon>Magnoliopsida</taxon>
        <taxon>Ranunculales</taxon>
        <taxon>Ranunculaceae</taxon>
        <taxon>Coptidoideae</taxon>
        <taxon>Coptis</taxon>
    </lineage>
</organism>
<dbReference type="SUPFAM" id="SSF54791">
    <property type="entry name" value="Eukaryotic type KH-domain (KH-domain type I)"/>
    <property type="match status" value="4"/>
</dbReference>
<keyword evidence="6" id="KW-1185">Reference proteome</keyword>
<keyword evidence="1" id="KW-0677">Repeat</keyword>
<evidence type="ECO:0000259" key="4">
    <source>
        <dbReference type="SMART" id="SM00322"/>
    </source>
</evidence>
<proteinExistence type="predicted"/>
<feature type="region of interest" description="Disordered" evidence="3">
    <location>
        <begin position="22"/>
        <end position="59"/>
    </location>
</feature>
<protein>
    <recommendedName>
        <fullName evidence="4">K Homology domain-containing protein</fullName>
    </recommendedName>
</protein>
<gene>
    <name evidence="5" type="ORF">IFM89_022427</name>
</gene>
<keyword evidence="2" id="KW-0694">RNA-binding</keyword>
<dbReference type="InterPro" id="IPR036612">
    <property type="entry name" value="KH_dom_type_1_sf"/>
</dbReference>
<dbReference type="PANTHER" id="PTHR10288">
    <property type="entry name" value="KH DOMAIN CONTAINING RNA BINDING PROTEIN"/>
    <property type="match status" value="1"/>
</dbReference>
<feature type="domain" description="K Homology" evidence="4">
    <location>
        <begin position="169"/>
        <end position="244"/>
    </location>
</feature>
<evidence type="ECO:0000256" key="1">
    <source>
        <dbReference type="ARBA" id="ARBA00022737"/>
    </source>
</evidence>
<dbReference type="Proteomes" id="UP000631114">
    <property type="component" value="Unassembled WGS sequence"/>
</dbReference>
<evidence type="ECO:0000313" key="5">
    <source>
        <dbReference type="EMBL" id="KAF9610463.1"/>
    </source>
</evidence>
<feature type="region of interest" description="Disordered" evidence="3">
    <location>
        <begin position="357"/>
        <end position="379"/>
    </location>
</feature>
<dbReference type="Gene3D" id="3.30.1370.10">
    <property type="entry name" value="K Homology domain, type 1"/>
    <property type="match status" value="4"/>
</dbReference>
<dbReference type="CDD" id="cd22459">
    <property type="entry name" value="KH-I_PEPPER_rpt1_like"/>
    <property type="match status" value="2"/>
</dbReference>
<dbReference type="CDD" id="cd22460">
    <property type="entry name" value="KH-I_PEPPER_rpt2_like"/>
    <property type="match status" value="2"/>
</dbReference>
<feature type="domain" description="K Homology" evidence="4">
    <location>
        <begin position="60"/>
        <end position="132"/>
    </location>
</feature>
<sequence length="593" mass="63296">MDGSFISPPAKRQYHNLSTTMQELNNNPHPTSNGTTTSSKRRNNSNTNSNSRNPLTTPHGHTALRLLCHVSKIGGVIGKSGSVVKLFRQETGAKIRIEEPVNACDERIILVVAQENPKKIITLKGLNDEEDESGDEYEVSPAQEAFLRVFERILDVEAESEGIFPPPGGNVSCRMLAVTSQIGGVMGKGGKNIEKVRKESGAKIRVMPSDQRPACASSGDEVIQILGDVFAVKKALIAISRRLQDNPPTEKAQAAGSRPVGTLHGAFPEAYAELPHRSSLIQPTIGTLQGTFPEVYGELPHRSSLVQSTIGAVQGTFSEVYGELPHRSSLVQPTIGTVQGTFPEVYGELPHRSSLVQPTIGSSLDYPSRGDYTSRNRPLPTEVDRISALDAQRQQEIVFKLLCSNDSVGGVIGKGGAIVRALQDETGATISVGSSVSEADERVVTVSAKENPESRYSPAQNAVVRVFTRSVEVGIEKGQDASKGASVSARLLVPPNQVGCLMGKGGTIIQEMRKLTNTAIRIIGGDKVSKSNSENDQVVQIVGDLRNVQNAVFHVTGRLRDNLFPNKTMNGAGAGAGTGTGAGAGDLFILYHS</sequence>
<accession>A0A835LW47</accession>
<dbReference type="AlphaFoldDB" id="A0A835LW47"/>
<feature type="domain" description="K Homology" evidence="4">
    <location>
        <begin position="395"/>
        <end position="468"/>
    </location>
</feature>
<evidence type="ECO:0000256" key="2">
    <source>
        <dbReference type="PROSITE-ProRule" id="PRU00117"/>
    </source>
</evidence>
<dbReference type="SMART" id="SM00322">
    <property type="entry name" value="KH"/>
    <property type="match status" value="4"/>
</dbReference>
<dbReference type="OrthoDB" id="442947at2759"/>
<feature type="compositionally biased region" description="Low complexity" evidence="3">
    <location>
        <begin position="31"/>
        <end position="57"/>
    </location>
</feature>
<dbReference type="EMBL" id="JADFTS010000004">
    <property type="protein sequence ID" value="KAF9610463.1"/>
    <property type="molecule type" value="Genomic_DNA"/>
</dbReference>
<reference evidence="5 6" key="1">
    <citation type="submission" date="2020-10" db="EMBL/GenBank/DDBJ databases">
        <title>The Coptis chinensis genome and diversification of protoberbering-type alkaloids.</title>
        <authorList>
            <person name="Wang B."/>
            <person name="Shu S."/>
            <person name="Song C."/>
            <person name="Liu Y."/>
        </authorList>
    </citation>
    <scope>NUCLEOTIDE SEQUENCE [LARGE SCALE GENOMIC DNA]</scope>
    <source>
        <strain evidence="5">HL-2020</strain>
        <tissue evidence="5">Leaf</tissue>
    </source>
</reference>
<evidence type="ECO:0000313" key="6">
    <source>
        <dbReference type="Proteomes" id="UP000631114"/>
    </source>
</evidence>
<dbReference type="GO" id="GO:0003723">
    <property type="term" value="F:RNA binding"/>
    <property type="evidence" value="ECO:0007669"/>
    <property type="project" value="UniProtKB-UniRule"/>
</dbReference>
<dbReference type="InterPro" id="IPR004088">
    <property type="entry name" value="KH_dom_type_1"/>
</dbReference>
<evidence type="ECO:0000256" key="3">
    <source>
        <dbReference type="SAM" id="MobiDB-lite"/>
    </source>
</evidence>
<dbReference type="PROSITE" id="PS50084">
    <property type="entry name" value="KH_TYPE_1"/>
    <property type="match status" value="4"/>
</dbReference>
<name>A0A835LW47_9MAGN</name>
<comment type="caution">
    <text evidence="5">The sequence shown here is derived from an EMBL/GenBank/DDBJ whole genome shotgun (WGS) entry which is preliminary data.</text>
</comment>